<evidence type="ECO:0000313" key="3">
    <source>
        <dbReference type="Proteomes" id="UP001232584"/>
    </source>
</evidence>
<dbReference type="RefSeq" id="WP_307502418.1">
    <property type="nucleotide sequence ID" value="NZ_BAAACE010000029.1"/>
</dbReference>
<gene>
    <name evidence="2" type="ORF">QOZ92_000471</name>
</gene>
<dbReference type="GO" id="GO:0008233">
    <property type="term" value="F:peptidase activity"/>
    <property type="evidence" value="ECO:0007669"/>
    <property type="project" value="UniProtKB-KW"/>
</dbReference>
<dbReference type="PANTHER" id="PTHR32060:SF30">
    <property type="entry name" value="CARBOXY-TERMINAL PROCESSING PROTEASE CTPA"/>
    <property type="match status" value="1"/>
</dbReference>
<accession>A0ABU0MWS1</accession>
<comment type="caution">
    <text evidence="2">The sequence shown here is derived from an EMBL/GenBank/DDBJ whole genome shotgun (WGS) entry which is preliminary data.</text>
</comment>
<dbReference type="Gene3D" id="3.30.750.44">
    <property type="match status" value="1"/>
</dbReference>
<protein>
    <submittedName>
        <fullName evidence="2">C-terminal processing protease CtpA/Prc</fullName>
    </submittedName>
</protein>
<dbReference type="SMART" id="SM00245">
    <property type="entry name" value="TSPc"/>
    <property type="match status" value="1"/>
</dbReference>
<evidence type="ECO:0000259" key="1">
    <source>
        <dbReference type="SMART" id="SM00245"/>
    </source>
</evidence>
<dbReference type="SUPFAM" id="SSF52096">
    <property type="entry name" value="ClpP/crotonase"/>
    <property type="match status" value="1"/>
</dbReference>
<dbReference type="GO" id="GO:0006508">
    <property type="term" value="P:proteolysis"/>
    <property type="evidence" value="ECO:0007669"/>
    <property type="project" value="UniProtKB-KW"/>
</dbReference>
<dbReference type="InterPro" id="IPR029045">
    <property type="entry name" value="ClpP/crotonase-like_dom_sf"/>
</dbReference>
<organism evidence="2 3">
    <name type="scientific">Paraclostridium ghonii</name>
    <dbReference type="NCBI Taxonomy" id="29358"/>
    <lineage>
        <taxon>Bacteria</taxon>
        <taxon>Bacillati</taxon>
        <taxon>Bacillota</taxon>
        <taxon>Clostridia</taxon>
        <taxon>Peptostreptococcales</taxon>
        <taxon>Peptostreptococcaceae</taxon>
        <taxon>Paraclostridium</taxon>
    </lineage>
</organism>
<proteinExistence type="predicted"/>
<keyword evidence="2" id="KW-0645">Protease</keyword>
<dbReference type="InterPro" id="IPR005151">
    <property type="entry name" value="Tail-specific_protease"/>
</dbReference>
<dbReference type="EMBL" id="JAUSWG010000002">
    <property type="protein sequence ID" value="MDQ0555358.1"/>
    <property type="molecule type" value="Genomic_DNA"/>
</dbReference>
<keyword evidence="2" id="KW-0378">Hydrolase</keyword>
<feature type="domain" description="Tail specific protease" evidence="1">
    <location>
        <begin position="141"/>
        <end position="374"/>
    </location>
</feature>
<dbReference type="Proteomes" id="UP001232584">
    <property type="component" value="Unassembled WGS sequence"/>
</dbReference>
<keyword evidence="3" id="KW-1185">Reference proteome</keyword>
<sequence length="399" mass="46589">MKRKVLFLITVFTFIIFLGTSVYSKSNQLSTREKVSDFKYMYNTIKDGYPYLDVSTRCNNINWLGNKDKYIKRIKNTKNDEEFIKEISDILSELNNRHTEVVDNKKRYEMFKKAYSKNNWYDFLNDKKVIDRYDSMNSNIKMFEGIRLKKELILKDVLKDSVGYIYLPSMASRNGSMEKDLNMIGDYINTLDNYKALIIDIRGNIGGSDSYWQEIVSKLINDDITVNGYRVYRTNSKLIKDYTDLRNIKLESIEKLPQNIKKNAPKEVFENFSDFENTFYTIKANNNCKFKGNIYLLTDEKVYSSSEFFAMFCKETKFATLIGQTTGGDGGGLDPVLFKLENSGLIVRMSSGMYLNKDGICDEEVKTIPDFKVNDCERTKNFEDDNCIKRVLELEKIKY</sequence>
<reference evidence="2 3" key="1">
    <citation type="submission" date="2023-07" db="EMBL/GenBank/DDBJ databases">
        <title>Genomic Encyclopedia of Type Strains, Phase IV (KMG-IV): sequencing the most valuable type-strain genomes for metagenomic binning, comparative biology and taxonomic classification.</title>
        <authorList>
            <person name="Goeker M."/>
        </authorList>
    </citation>
    <scope>NUCLEOTIDE SEQUENCE [LARGE SCALE GENOMIC DNA]</scope>
    <source>
        <strain evidence="2 3">DSM 15049</strain>
    </source>
</reference>
<evidence type="ECO:0000313" key="2">
    <source>
        <dbReference type="EMBL" id="MDQ0555358.1"/>
    </source>
</evidence>
<dbReference type="Gene3D" id="3.90.226.10">
    <property type="entry name" value="2-enoyl-CoA Hydratase, Chain A, domain 1"/>
    <property type="match status" value="1"/>
</dbReference>
<dbReference type="PANTHER" id="PTHR32060">
    <property type="entry name" value="TAIL-SPECIFIC PROTEASE"/>
    <property type="match status" value="1"/>
</dbReference>
<dbReference type="Pfam" id="PF03572">
    <property type="entry name" value="Peptidase_S41"/>
    <property type="match status" value="1"/>
</dbReference>
<name>A0ABU0MWS1_9FIRM</name>